<evidence type="ECO:0000256" key="1">
    <source>
        <dbReference type="ARBA" id="ARBA00004448"/>
    </source>
</evidence>
<evidence type="ECO:0000256" key="13">
    <source>
        <dbReference type="ARBA" id="ARBA00023075"/>
    </source>
</evidence>
<comment type="subcellular location">
    <subcellularLocation>
        <location evidence="1 17">Mitochondrion inner membrane</location>
        <topology evidence="1 17">Multi-pass membrane protein</topology>
    </subcellularLocation>
</comment>
<feature type="transmembrane region" description="Helical" evidence="17">
    <location>
        <begin position="152"/>
        <end position="170"/>
    </location>
</feature>
<keyword evidence="10 17" id="KW-0249">Electron transport</keyword>
<keyword evidence="9 17" id="KW-1278">Translocase</keyword>
<evidence type="ECO:0000256" key="9">
    <source>
        <dbReference type="ARBA" id="ARBA00022967"/>
    </source>
</evidence>
<dbReference type="Pfam" id="PF06444">
    <property type="entry name" value="NADH_dehy_S2_C"/>
    <property type="match status" value="1"/>
</dbReference>
<dbReference type="AlphaFoldDB" id="Q5EX54"/>
<dbReference type="EMBL" id="AY662541">
    <property type="protein sequence ID" value="AAW72027.1"/>
    <property type="molecule type" value="Genomic_DNA"/>
</dbReference>
<evidence type="ECO:0000256" key="16">
    <source>
        <dbReference type="ARBA" id="ARBA00049551"/>
    </source>
</evidence>
<keyword evidence="15 17" id="KW-0472">Membrane</keyword>
<evidence type="ECO:0000256" key="2">
    <source>
        <dbReference type="ARBA" id="ARBA00007012"/>
    </source>
</evidence>
<feature type="transmembrane region" description="Helical" evidence="17">
    <location>
        <begin position="324"/>
        <end position="343"/>
    </location>
</feature>
<dbReference type="PANTHER" id="PTHR46552">
    <property type="entry name" value="NADH-UBIQUINONE OXIDOREDUCTASE CHAIN 2"/>
    <property type="match status" value="1"/>
</dbReference>
<dbReference type="PANTHER" id="PTHR46552:SF1">
    <property type="entry name" value="NADH-UBIQUINONE OXIDOREDUCTASE CHAIN 2"/>
    <property type="match status" value="1"/>
</dbReference>
<evidence type="ECO:0000256" key="7">
    <source>
        <dbReference type="ARBA" id="ARBA00022692"/>
    </source>
</evidence>
<feature type="transmembrane region" description="Helical" evidence="17">
    <location>
        <begin position="200"/>
        <end position="220"/>
    </location>
</feature>
<keyword evidence="13 17" id="KW-0830">Ubiquinone</keyword>
<evidence type="ECO:0000256" key="6">
    <source>
        <dbReference type="ARBA" id="ARBA00022660"/>
    </source>
</evidence>
<feature type="transmembrane region" description="Helical" evidence="17">
    <location>
        <begin position="240"/>
        <end position="266"/>
    </location>
</feature>
<accession>Q5EX54</accession>
<keyword evidence="14 17" id="KW-0496">Mitochondrion</keyword>
<dbReference type="Pfam" id="PF00361">
    <property type="entry name" value="Proton_antipo_M"/>
    <property type="match status" value="1"/>
</dbReference>
<evidence type="ECO:0000256" key="14">
    <source>
        <dbReference type="ARBA" id="ARBA00023128"/>
    </source>
</evidence>
<evidence type="ECO:0000256" key="12">
    <source>
        <dbReference type="ARBA" id="ARBA00023027"/>
    </source>
</evidence>
<dbReference type="GO" id="GO:0006120">
    <property type="term" value="P:mitochondrial electron transport, NADH to ubiquinone"/>
    <property type="evidence" value="ECO:0007669"/>
    <property type="project" value="InterPro"/>
</dbReference>
<gene>
    <name evidence="20" type="primary">ND2</name>
</gene>
<proteinExistence type="inferred from homology"/>
<comment type="catalytic activity">
    <reaction evidence="16 17">
        <text>a ubiquinone + NADH + 5 H(+)(in) = a ubiquinol + NAD(+) + 4 H(+)(out)</text>
        <dbReference type="Rhea" id="RHEA:29091"/>
        <dbReference type="Rhea" id="RHEA-COMP:9565"/>
        <dbReference type="Rhea" id="RHEA-COMP:9566"/>
        <dbReference type="ChEBI" id="CHEBI:15378"/>
        <dbReference type="ChEBI" id="CHEBI:16389"/>
        <dbReference type="ChEBI" id="CHEBI:17976"/>
        <dbReference type="ChEBI" id="CHEBI:57540"/>
        <dbReference type="ChEBI" id="CHEBI:57945"/>
        <dbReference type="EC" id="7.1.1.2"/>
    </reaction>
</comment>
<evidence type="ECO:0000313" key="20">
    <source>
        <dbReference type="EMBL" id="AAW72027.1"/>
    </source>
</evidence>
<evidence type="ECO:0000256" key="5">
    <source>
        <dbReference type="ARBA" id="ARBA00022448"/>
    </source>
</evidence>
<evidence type="ECO:0000256" key="4">
    <source>
        <dbReference type="ARBA" id="ARBA00021008"/>
    </source>
</evidence>
<dbReference type="PRINTS" id="PR01436">
    <property type="entry name" value="NADHDHGNASE2"/>
</dbReference>
<organism evidence="20">
    <name type="scientific">Amphisbaena xera</name>
    <dbReference type="NCBI Taxonomy" id="302461"/>
    <lineage>
        <taxon>Eukaryota</taxon>
        <taxon>Metazoa</taxon>
        <taxon>Chordata</taxon>
        <taxon>Craniata</taxon>
        <taxon>Vertebrata</taxon>
        <taxon>Euteleostomi</taxon>
        <taxon>Lepidosauria</taxon>
        <taxon>Squamata</taxon>
        <taxon>Bifurcata</taxon>
        <taxon>Unidentata</taxon>
        <taxon>Episquamata</taxon>
        <taxon>Laterata</taxon>
        <taxon>Lacertibaenia</taxon>
        <taxon>Amphisbaenia</taxon>
        <taxon>Amphisbaenidae</taxon>
        <taxon>Amphisbaena</taxon>
    </lineage>
</organism>
<keyword evidence="8 17" id="KW-0999">Mitochondrion inner membrane</keyword>
<feature type="transmembrane region" description="Helical" evidence="17">
    <location>
        <begin position="94"/>
        <end position="115"/>
    </location>
</feature>
<evidence type="ECO:0000256" key="11">
    <source>
        <dbReference type="ARBA" id="ARBA00022989"/>
    </source>
</evidence>
<keyword evidence="7 17" id="KW-0812">Transmembrane</keyword>
<evidence type="ECO:0000256" key="10">
    <source>
        <dbReference type="ARBA" id="ARBA00022982"/>
    </source>
</evidence>
<feature type="domain" description="NADH dehydrogenase subunit 2 C-terminal" evidence="19">
    <location>
        <begin position="290"/>
        <end position="343"/>
    </location>
</feature>
<dbReference type="GO" id="GO:0005743">
    <property type="term" value="C:mitochondrial inner membrane"/>
    <property type="evidence" value="ECO:0007669"/>
    <property type="project" value="UniProtKB-SubCell"/>
</dbReference>
<keyword evidence="6 17" id="KW-0679">Respiratory chain</keyword>
<name>Q5EX54_9SAUR</name>
<evidence type="ECO:0000256" key="8">
    <source>
        <dbReference type="ARBA" id="ARBA00022792"/>
    </source>
</evidence>
<geneLocation type="mitochondrion" evidence="20"/>
<comment type="function">
    <text evidence="17">Core subunit of the mitochondrial membrane respiratory chain NADH dehydrogenase (Complex I) which catalyzes electron transfer from NADH through the respiratory chain, using ubiquinone as an electron acceptor. Essential for the catalytic activity and assembly of complex I.</text>
</comment>
<evidence type="ECO:0000256" key="3">
    <source>
        <dbReference type="ARBA" id="ARBA00012944"/>
    </source>
</evidence>
<feature type="domain" description="NADH:quinone oxidoreductase/Mrp antiporter transmembrane" evidence="18">
    <location>
        <begin position="23"/>
        <end position="288"/>
    </location>
</feature>
<sequence>MNPYVASLLVSSFATGTIIAASSNHWLMAWIGLELNTLAVLPLMAKTHTPRATESAIKYFLTQTAASIVLLLAITMNAHTTGQWDITQTTTQPALTMLTLALAMKLGIAPLHAWLPEVMQGTTLKMALIMATWQKLAPFTLLYTLAHMLHTPTIMMLATISILLGGWAGLNQTQLRKLMAFSSIAHLGWIIAVLTTNKHIALITLALYICMTTTMFTTMLPTDMKSLQDTATSWTTAPPMMLTALLTLISLGGLPPTTGFLMKWFILKELTFMNLQIIATLMATASLLSLLFYIRITYVMTLTISPTTPPMKLKWRLPTPTNTLMYMTIPITVMALPLTPLLITN</sequence>
<feature type="transmembrane region" description="Helical" evidence="17">
    <location>
        <begin position="56"/>
        <end position="74"/>
    </location>
</feature>
<dbReference type="InterPro" id="IPR010933">
    <property type="entry name" value="NADH_DH_su2_C"/>
</dbReference>
<keyword evidence="11 17" id="KW-1133">Transmembrane helix</keyword>
<evidence type="ECO:0000256" key="15">
    <source>
        <dbReference type="ARBA" id="ARBA00023136"/>
    </source>
</evidence>
<keyword evidence="12 17" id="KW-0520">NAD</keyword>
<dbReference type="GO" id="GO:0008137">
    <property type="term" value="F:NADH dehydrogenase (ubiquinone) activity"/>
    <property type="evidence" value="ECO:0007669"/>
    <property type="project" value="UniProtKB-EC"/>
</dbReference>
<dbReference type="InterPro" id="IPR003917">
    <property type="entry name" value="NADH_UbQ_OxRdtase_chain2"/>
</dbReference>
<dbReference type="InterPro" id="IPR001750">
    <property type="entry name" value="ND/Mrp_TM"/>
</dbReference>
<comment type="similarity">
    <text evidence="2 17">Belongs to the complex I subunit 2 family.</text>
</comment>
<dbReference type="EC" id="7.1.1.2" evidence="3 17"/>
<evidence type="ECO:0000259" key="18">
    <source>
        <dbReference type="Pfam" id="PF00361"/>
    </source>
</evidence>
<dbReference type="InterPro" id="IPR050175">
    <property type="entry name" value="Complex_I_Subunit_2"/>
</dbReference>
<feature type="transmembrane region" description="Helical" evidence="17">
    <location>
        <begin position="278"/>
        <end position="304"/>
    </location>
</feature>
<protein>
    <recommendedName>
        <fullName evidence="4 17">NADH-ubiquinone oxidoreductase chain 2</fullName>
        <ecNumber evidence="3 17">7.1.1.2</ecNumber>
    </recommendedName>
</protein>
<evidence type="ECO:0000256" key="17">
    <source>
        <dbReference type="RuleBase" id="RU003403"/>
    </source>
</evidence>
<reference evidence="20" key="1">
    <citation type="journal article" date="2004" name="Syst. Biol.">
        <title>Molecular phylogenetics of squamata: the position of snakes, amphisbaenians, and dibamids, and the root of the squamate tree.</title>
        <authorList>
            <person name="Townsend T."/>
            <person name="Larson A."/>
            <person name="Louis E."/>
            <person name="Macey J.R."/>
        </authorList>
    </citation>
    <scope>NUCLEOTIDE SEQUENCE</scope>
</reference>
<evidence type="ECO:0000259" key="19">
    <source>
        <dbReference type="Pfam" id="PF06444"/>
    </source>
</evidence>
<keyword evidence="5" id="KW-0813">Transport</keyword>